<evidence type="ECO:0008006" key="3">
    <source>
        <dbReference type="Google" id="ProtNLM"/>
    </source>
</evidence>
<evidence type="ECO:0000313" key="1">
    <source>
        <dbReference type="EMBL" id="SAM83658.1"/>
    </source>
</evidence>
<reference evidence="2" key="1">
    <citation type="submission" date="2016-04" db="EMBL/GenBank/DDBJ databases">
        <authorList>
            <person name="Guldener U."/>
            <person name="Guldener U."/>
        </authorList>
    </citation>
    <scope>NUCLEOTIDE SEQUENCE [LARGE SCALE GENOMIC DNA]</scope>
    <source>
        <strain evidence="2">UB2112</strain>
    </source>
</reference>
<organism evidence="1 2">
    <name type="scientific">Ustilago bromivora</name>
    <dbReference type="NCBI Taxonomy" id="307758"/>
    <lineage>
        <taxon>Eukaryota</taxon>
        <taxon>Fungi</taxon>
        <taxon>Dikarya</taxon>
        <taxon>Basidiomycota</taxon>
        <taxon>Ustilaginomycotina</taxon>
        <taxon>Ustilaginomycetes</taxon>
        <taxon>Ustilaginales</taxon>
        <taxon>Ustilaginaceae</taxon>
        <taxon>Ustilago</taxon>
    </lineage>
</organism>
<proteinExistence type="predicted"/>
<sequence>MVDIGVFQNNCTDQDGKCSTKLFLLFLDGRAEKWVEAQPNNVKNSWKVLKPAFLAHFQLDKASIESPQAHYNTYFDHLKLQITFLRHCQEWDKWLRHLLELLMDVLSEMVMQWGLAHTAWTSLPSELQAVIPQPKRGIIEFINTCKSVPWSTYKHILDKHDHREEVVQEIRHHRQCDVEIHRELKNELQHDLATSIEEQFTEITQQTFLDTTQGKANYEATLHDFEACHTHATIQLPKDEPYLLTPGTLPARSNKCHHCGQHGHRQVACINGVVPQPEQNYCQAYGAASYQAHLGNA</sequence>
<accession>A0A1K0HGD4</accession>
<dbReference type="Proteomes" id="UP000179920">
    <property type="component" value="Chromosome XI"/>
</dbReference>
<dbReference type="OrthoDB" id="2678560at2759"/>
<name>A0A1K0HGD4_9BASI</name>
<evidence type="ECO:0000313" key="2">
    <source>
        <dbReference type="Proteomes" id="UP000179920"/>
    </source>
</evidence>
<dbReference type="AlphaFoldDB" id="A0A1K0HGD4"/>
<gene>
    <name evidence="1" type="ORF">UBRO_20096</name>
</gene>
<dbReference type="EMBL" id="LT558127">
    <property type="protein sequence ID" value="SAM83658.1"/>
    <property type="molecule type" value="Genomic_DNA"/>
</dbReference>
<protein>
    <recommendedName>
        <fullName evidence="3">CCHC-type domain-containing protein</fullName>
    </recommendedName>
</protein>